<sequence>MDEEKRARFVEWSCNVFVDVFWYFGVPRLWTLYYERGLSWEDAARRLIRCREKICHLEPPEHVILEFFRDFNRLKTGSDQYGKLKYSAFLTVTLCCVEKKLGSKVLKKTWGGSVPLPKHLRDIYIKYAARWVWHPIVSLPVLISFDQSEEGKGLGKMRVVPVNPPTLSCRAFQFRPESNDHLPGVRPVPPCSHCRDMFPSHDQPAGESDGVGYVQYALTPPDDASASWCRGNCAEIAAFGEMFKELKQKCRVFNGNAKKILAMYRMDKMSQAKLVT</sequence>
<accession>C3YYG2</accession>
<proteinExistence type="predicted"/>
<protein>
    <submittedName>
        <fullName evidence="1">Uncharacterized protein</fullName>
    </submittedName>
</protein>
<dbReference type="EMBL" id="GG666565">
    <property type="protein sequence ID" value="EEN54602.1"/>
    <property type="molecule type" value="Genomic_DNA"/>
</dbReference>
<name>C3YYG2_BRAFL</name>
<reference evidence="1" key="1">
    <citation type="journal article" date="2008" name="Nature">
        <title>The amphioxus genome and the evolution of the chordate karyotype.</title>
        <authorList>
            <consortium name="US DOE Joint Genome Institute (JGI-PGF)"/>
            <person name="Putnam N.H."/>
            <person name="Butts T."/>
            <person name="Ferrier D.E.K."/>
            <person name="Furlong R.F."/>
            <person name="Hellsten U."/>
            <person name="Kawashima T."/>
            <person name="Robinson-Rechavi M."/>
            <person name="Shoguchi E."/>
            <person name="Terry A."/>
            <person name="Yu J.-K."/>
            <person name="Benito-Gutierrez E.L."/>
            <person name="Dubchak I."/>
            <person name="Garcia-Fernandez J."/>
            <person name="Gibson-Brown J.J."/>
            <person name="Grigoriev I.V."/>
            <person name="Horton A.C."/>
            <person name="de Jong P.J."/>
            <person name="Jurka J."/>
            <person name="Kapitonov V.V."/>
            <person name="Kohara Y."/>
            <person name="Kuroki Y."/>
            <person name="Lindquist E."/>
            <person name="Lucas S."/>
            <person name="Osoegawa K."/>
            <person name="Pennacchio L.A."/>
            <person name="Salamov A.A."/>
            <person name="Satou Y."/>
            <person name="Sauka-Spengler T."/>
            <person name="Schmutz J."/>
            <person name="Shin-I T."/>
            <person name="Toyoda A."/>
            <person name="Bronner-Fraser M."/>
            <person name="Fujiyama A."/>
            <person name="Holland L.Z."/>
            <person name="Holland P.W.H."/>
            <person name="Satoh N."/>
            <person name="Rokhsar D.S."/>
        </authorList>
    </citation>
    <scope>NUCLEOTIDE SEQUENCE [LARGE SCALE GENOMIC DNA]</scope>
    <source>
        <strain evidence="1">S238N-H82</strain>
        <tissue evidence="1">Testes</tissue>
    </source>
</reference>
<dbReference type="InParanoid" id="C3YYG2"/>
<organism>
    <name type="scientific">Branchiostoma floridae</name>
    <name type="common">Florida lancelet</name>
    <name type="synonym">Amphioxus</name>
    <dbReference type="NCBI Taxonomy" id="7739"/>
    <lineage>
        <taxon>Eukaryota</taxon>
        <taxon>Metazoa</taxon>
        <taxon>Chordata</taxon>
        <taxon>Cephalochordata</taxon>
        <taxon>Leptocardii</taxon>
        <taxon>Amphioxiformes</taxon>
        <taxon>Branchiostomatidae</taxon>
        <taxon>Branchiostoma</taxon>
    </lineage>
</organism>
<evidence type="ECO:0000313" key="1">
    <source>
        <dbReference type="EMBL" id="EEN54602.1"/>
    </source>
</evidence>
<dbReference type="eggNOG" id="ENOG502T2R0">
    <property type="taxonomic scope" value="Eukaryota"/>
</dbReference>
<gene>
    <name evidence="1" type="ORF">BRAFLDRAFT_66981</name>
</gene>
<dbReference type="AlphaFoldDB" id="C3YYG2"/>